<reference evidence="1" key="1">
    <citation type="submission" date="2020-01" db="EMBL/GenBank/DDBJ databases">
        <authorList>
            <person name="Meier V. D."/>
            <person name="Meier V D."/>
        </authorList>
    </citation>
    <scope>NUCLEOTIDE SEQUENCE</scope>
    <source>
        <strain evidence="1">HLG_WM_MAG_09</strain>
    </source>
</reference>
<gene>
    <name evidence="1" type="ORF">HELGO_WM21972</name>
</gene>
<evidence type="ECO:0000313" key="1">
    <source>
        <dbReference type="EMBL" id="CAA6829273.1"/>
    </source>
</evidence>
<name>A0A6S6UME9_9GAMM</name>
<proteinExistence type="predicted"/>
<accession>A0A6S6UME9</accession>
<dbReference type="AlphaFoldDB" id="A0A6S6UME9"/>
<dbReference type="EMBL" id="CACVAT010000511">
    <property type="protein sequence ID" value="CAA6829273.1"/>
    <property type="molecule type" value="Genomic_DNA"/>
</dbReference>
<protein>
    <submittedName>
        <fullName evidence="1">Uncharacterized protein</fullName>
    </submittedName>
</protein>
<organism evidence="1">
    <name type="scientific">uncultured Thiotrichaceae bacterium</name>
    <dbReference type="NCBI Taxonomy" id="298394"/>
    <lineage>
        <taxon>Bacteria</taxon>
        <taxon>Pseudomonadati</taxon>
        <taxon>Pseudomonadota</taxon>
        <taxon>Gammaproteobacteria</taxon>
        <taxon>Thiotrichales</taxon>
        <taxon>Thiotrichaceae</taxon>
        <taxon>environmental samples</taxon>
    </lineage>
</organism>
<sequence length="156" mass="18008">MTDLVFYYHDKSPNQAFDIFQNAIQFSEQHRLTEHYDEFMVDVYVLADNKSSRTIAIDFDNTITADVNFYLNLIDAYHAAGWTPIVCTLRDRSESNIEEMKRLLYDVPIEIYTCGGNPKQEYMLAQGIDVNLWIDDFYPGICPEGCQLLSNNGINV</sequence>